<accession>A0A3N4L391</accession>
<dbReference type="AlphaFoldDB" id="A0A3N4L391"/>
<dbReference type="GO" id="GO:0016491">
    <property type="term" value="F:oxidoreductase activity"/>
    <property type="evidence" value="ECO:0007669"/>
    <property type="project" value="UniProtKB-KW"/>
</dbReference>
<dbReference type="InParanoid" id="A0A3N4L391"/>
<dbReference type="InterPro" id="IPR005123">
    <property type="entry name" value="Oxoglu/Fe-dep_dioxygenase_dom"/>
</dbReference>
<dbReference type="Pfam" id="PF14226">
    <property type="entry name" value="DIOX_N"/>
    <property type="match status" value="1"/>
</dbReference>
<dbReference type="InterPro" id="IPR050231">
    <property type="entry name" value="Iron_ascorbate_oxido_reductase"/>
</dbReference>
<evidence type="ECO:0000256" key="2">
    <source>
        <dbReference type="RuleBase" id="RU003682"/>
    </source>
</evidence>
<dbReference type="Proteomes" id="UP000277580">
    <property type="component" value="Unassembled WGS sequence"/>
</dbReference>
<sequence length="347" mass="38730">MTNMVNAPQAVTTAVSKDELFIPLIDFSLFLNGTDEDKKAAANGMVDGFKNAGFIYIKNHGVPQPSIDRVFAESALFFARPKDQKNTLAWTTPQSNRGYVSHGREKVTQLADPSLIQALRNTNPDLKESFEIGRDNVPGLPNHWPEHLDEEGKVFTETMKAFFETCKGLHIEVMRAIGLGMGLEMGFFDKFTSGGDNTLRLLHYPAVKKDVFVKNRDQVRAGKHTDYGSITLLFQDDRGGLQVRSPQGTFVNATPIPGTIVINAGDLLARWSNCRIKSTEHQVVEPPIAPDHDEYPARYSCAYFCNPNFEQYIEALPGTYQSEEDKKFPGILSGDYLVQRLQSTYTA</sequence>
<comment type="similarity">
    <text evidence="1 2">Belongs to the iron/ascorbate-dependent oxidoreductase family.</text>
</comment>
<proteinExistence type="inferred from homology"/>
<dbReference type="PRINTS" id="PR00682">
    <property type="entry name" value="IPNSYNTHASE"/>
</dbReference>
<evidence type="ECO:0000256" key="1">
    <source>
        <dbReference type="ARBA" id="ARBA00008056"/>
    </source>
</evidence>
<keyword evidence="2" id="KW-0408">Iron</keyword>
<reference evidence="4 5" key="1">
    <citation type="journal article" date="2018" name="Nat. Ecol. Evol.">
        <title>Pezizomycetes genomes reveal the molecular basis of ectomycorrhizal truffle lifestyle.</title>
        <authorList>
            <person name="Murat C."/>
            <person name="Payen T."/>
            <person name="Noel B."/>
            <person name="Kuo A."/>
            <person name="Morin E."/>
            <person name="Chen J."/>
            <person name="Kohler A."/>
            <person name="Krizsan K."/>
            <person name="Balestrini R."/>
            <person name="Da Silva C."/>
            <person name="Montanini B."/>
            <person name="Hainaut M."/>
            <person name="Levati E."/>
            <person name="Barry K.W."/>
            <person name="Belfiori B."/>
            <person name="Cichocki N."/>
            <person name="Clum A."/>
            <person name="Dockter R.B."/>
            <person name="Fauchery L."/>
            <person name="Guy J."/>
            <person name="Iotti M."/>
            <person name="Le Tacon F."/>
            <person name="Lindquist E.A."/>
            <person name="Lipzen A."/>
            <person name="Malagnac F."/>
            <person name="Mello A."/>
            <person name="Molinier V."/>
            <person name="Miyauchi S."/>
            <person name="Poulain J."/>
            <person name="Riccioni C."/>
            <person name="Rubini A."/>
            <person name="Sitrit Y."/>
            <person name="Splivallo R."/>
            <person name="Traeger S."/>
            <person name="Wang M."/>
            <person name="Zifcakova L."/>
            <person name="Wipf D."/>
            <person name="Zambonelli A."/>
            <person name="Paolocci F."/>
            <person name="Nowrousian M."/>
            <person name="Ottonello S."/>
            <person name="Baldrian P."/>
            <person name="Spatafora J.W."/>
            <person name="Henrissat B."/>
            <person name="Nagy L.G."/>
            <person name="Aury J.M."/>
            <person name="Wincker P."/>
            <person name="Grigoriev I.V."/>
            <person name="Bonfante P."/>
            <person name="Martin F.M."/>
        </authorList>
    </citation>
    <scope>NUCLEOTIDE SEQUENCE [LARGE SCALE GENOMIC DNA]</scope>
    <source>
        <strain evidence="4 5">CCBAS932</strain>
    </source>
</reference>
<dbReference type="InterPro" id="IPR044861">
    <property type="entry name" value="IPNS-like_FE2OG_OXY"/>
</dbReference>
<keyword evidence="2" id="KW-0560">Oxidoreductase</keyword>
<evidence type="ECO:0000313" key="5">
    <source>
        <dbReference type="Proteomes" id="UP000277580"/>
    </source>
</evidence>
<name>A0A3N4L391_9PEZI</name>
<dbReference type="PROSITE" id="PS51471">
    <property type="entry name" value="FE2OG_OXY"/>
    <property type="match status" value="1"/>
</dbReference>
<dbReference type="InterPro" id="IPR026992">
    <property type="entry name" value="DIOX_N"/>
</dbReference>
<evidence type="ECO:0000259" key="3">
    <source>
        <dbReference type="PROSITE" id="PS51471"/>
    </source>
</evidence>
<keyword evidence="5" id="KW-1185">Reference proteome</keyword>
<organism evidence="4 5">
    <name type="scientific">Morchella conica CCBAS932</name>
    <dbReference type="NCBI Taxonomy" id="1392247"/>
    <lineage>
        <taxon>Eukaryota</taxon>
        <taxon>Fungi</taxon>
        <taxon>Dikarya</taxon>
        <taxon>Ascomycota</taxon>
        <taxon>Pezizomycotina</taxon>
        <taxon>Pezizomycetes</taxon>
        <taxon>Pezizales</taxon>
        <taxon>Morchellaceae</taxon>
        <taxon>Morchella</taxon>
    </lineage>
</organism>
<evidence type="ECO:0000313" key="4">
    <source>
        <dbReference type="EMBL" id="RPB15949.1"/>
    </source>
</evidence>
<dbReference type="STRING" id="1392247.A0A3N4L391"/>
<dbReference type="InterPro" id="IPR027443">
    <property type="entry name" value="IPNS-like_sf"/>
</dbReference>
<dbReference type="SUPFAM" id="SSF51197">
    <property type="entry name" value="Clavaminate synthase-like"/>
    <property type="match status" value="1"/>
</dbReference>
<dbReference type="GO" id="GO:0046872">
    <property type="term" value="F:metal ion binding"/>
    <property type="evidence" value="ECO:0007669"/>
    <property type="project" value="UniProtKB-KW"/>
</dbReference>
<dbReference type="Gene3D" id="2.60.120.330">
    <property type="entry name" value="B-lactam Antibiotic, Isopenicillin N Synthase, Chain"/>
    <property type="match status" value="1"/>
</dbReference>
<dbReference type="Pfam" id="PF03171">
    <property type="entry name" value="2OG-FeII_Oxy"/>
    <property type="match status" value="1"/>
</dbReference>
<dbReference type="OrthoDB" id="288590at2759"/>
<gene>
    <name evidence="4" type="ORF">P167DRAFT_517970</name>
</gene>
<feature type="domain" description="Fe2OG dioxygenase" evidence="3">
    <location>
        <begin position="195"/>
        <end position="307"/>
    </location>
</feature>
<keyword evidence="2" id="KW-0479">Metal-binding</keyword>
<protein>
    <submittedName>
        <fullName evidence="4">Clavaminate synthase-like protein</fullName>
    </submittedName>
</protein>
<dbReference type="FunFam" id="2.60.120.330:FF:000030">
    <property type="entry name" value="Thymine dioxygenase"/>
    <property type="match status" value="1"/>
</dbReference>
<dbReference type="PANTHER" id="PTHR47990">
    <property type="entry name" value="2-OXOGLUTARATE (2OG) AND FE(II)-DEPENDENT OXYGENASE SUPERFAMILY PROTEIN-RELATED"/>
    <property type="match status" value="1"/>
</dbReference>
<dbReference type="GO" id="GO:0044283">
    <property type="term" value="P:small molecule biosynthetic process"/>
    <property type="evidence" value="ECO:0007669"/>
    <property type="project" value="UniProtKB-ARBA"/>
</dbReference>
<dbReference type="EMBL" id="ML119111">
    <property type="protein sequence ID" value="RPB15949.1"/>
    <property type="molecule type" value="Genomic_DNA"/>
</dbReference>